<dbReference type="Proteomes" id="UP000009320">
    <property type="component" value="Unassembled WGS sequence"/>
</dbReference>
<proteinExistence type="predicted"/>
<dbReference type="AlphaFoldDB" id="I7IVZ5"/>
<protein>
    <submittedName>
        <fullName evidence="1">Uncharacterized protein</fullName>
    </submittedName>
</protein>
<dbReference type="PATRIC" id="fig|1423758.3.peg.806"/>
<gene>
    <name evidence="1" type="ORF">BN55_04200</name>
</gene>
<evidence type="ECO:0000313" key="2">
    <source>
        <dbReference type="Proteomes" id="UP000009320"/>
    </source>
</evidence>
<reference evidence="1 2" key="1">
    <citation type="submission" date="2012-06" db="EMBL/GenBank/DDBJ databases">
        <title>Draft Genome Sequence of Lactobacillus hominis Strain CRBIP 24.179T, isolated from human intestine.</title>
        <authorList>
            <person name="Cousin S."/>
            <person name="Ma L."/>
            <person name="Bizet C."/>
            <person name="Loux V."/>
            <person name="Bouchier C."/>
            <person name="Clermont D."/>
            <person name="Creno S."/>
        </authorList>
    </citation>
    <scope>NUCLEOTIDE SEQUENCE [LARGE SCALE GENOMIC DNA]</scope>
    <source>
        <strain evidence="2">CRBIP 24.179T</strain>
    </source>
</reference>
<dbReference type="GeneID" id="82847521"/>
<evidence type="ECO:0000313" key="1">
    <source>
        <dbReference type="EMBL" id="CCI82303.1"/>
    </source>
</evidence>
<dbReference type="RefSeq" id="WP_008471348.1">
    <property type="nucleotide sequence ID" value="NZ_AYZP01000019.1"/>
</dbReference>
<accession>I7IVZ5</accession>
<keyword evidence="2" id="KW-1185">Reference proteome</keyword>
<dbReference type="EMBL" id="CAKE01000020">
    <property type="protein sequence ID" value="CCI82303.1"/>
    <property type="molecule type" value="Genomic_DNA"/>
</dbReference>
<comment type="caution">
    <text evidence="1">The sequence shown here is derived from an EMBL/GenBank/DDBJ whole genome shotgun (WGS) entry which is preliminary data.</text>
</comment>
<name>I7IVZ5_9LACO</name>
<organism evidence="1 2">
    <name type="scientific">Lactobacillus hominis DSM 23910 = CRBIP 24.179</name>
    <dbReference type="NCBI Taxonomy" id="1423758"/>
    <lineage>
        <taxon>Bacteria</taxon>
        <taxon>Bacillati</taxon>
        <taxon>Bacillota</taxon>
        <taxon>Bacilli</taxon>
        <taxon>Lactobacillales</taxon>
        <taxon>Lactobacillaceae</taxon>
        <taxon>Lactobacillus</taxon>
    </lineage>
</organism>
<sequence length="99" mass="11017">MNNQKNTLTATVGFVLTKVTKIHEAKTLEDAKGDAEDISCAMQHLIKEFDLDESKVLTDAILAATICEIGNIMAGYYVRRDEDELAKAALPDSERKEMR</sequence>
<dbReference type="STRING" id="1423758.FC41_GL000800"/>